<proteinExistence type="inferred from homology"/>
<evidence type="ECO:0000256" key="2">
    <source>
        <dbReference type="ARBA" id="ARBA00022763"/>
    </source>
</evidence>
<evidence type="ECO:0000313" key="8">
    <source>
        <dbReference type="EMBL" id="MCA9379126.1"/>
    </source>
</evidence>
<name>A0A955L061_9BACT</name>
<reference evidence="8" key="1">
    <citation type="submission" date="2020-04" db="EMBL/GenBank/DDBJ databases">
        <authorList>
            <person name="Zhang T."/>
        </authorList>
    </citation>
    <scope>NUCLEOTIDE SEQUENCE</scope>
    <source>
        <strain evidence="8">HKST-UBA12</strain>
    </source>
</reference>
<dbReference type="InterPro" id="IPR011114">
    <property type="entry name" value="RuvA_C"/>
</dbReference>
<dbReference type="GO" id="GO:0006310">
    <property type="term" value="P:DNA recombination"/>
    <property type="evidence" value="ECO:0007669"/>
    <property type="project" value="UniProtKB-UniRule"/>
</dbReference>
<dbReference type="InterPro" id="IPR010994">
    <property type="entry name" value="RuvA_2-like"/>
</dbReference>
<comment type="caution">
    <text evidence="8">The sequence shown here is derived from an EMBL/GenBank/DDBJ whole genome shotgun (WGS) entry which is preliminary data.</text>
</comment>
<dbReference type="CDD" id="cd14332">
    <property type="entry name" value="UBA_RuvA_C"/>
    <property type="match status" value="1"/>
</dbReference>
<sequence length="202" mass="21900">MFGYISGTIKDILGDKLIILTESGVGYATHYPAKSGYLVGQQVELYLYTAVRENEISLWGFSAKRELGMFELLLGVSGVGFKTAYALISEVGVDGLSRCIVQADTRGLKAPGVGKKTAERIVLELKDKLHEHPELLASEGAGDSGKLANFSVDMSSEIVRDAVTAMEGLGYKSYDIEQAIRTLGVTEYESAQELVKLLLTRV</sequence>
<dbReference type="SUPFAM" id="SSF47781">
    <property type="entry name" value="RuvA domain 2-like"/>
    <property type="match status" value="1"/>
</dbReference>
<dbReference type="GO" id="GO:0048476">
    <property type="term" value="C:Holliday junction resolvase complex"/>
    <property type="evidence" value="ECO:0007669"/>
    <property type="project" value="UniProtKB-UniRule"/>
</dbReference>
<comment type="caution">
    <text evidence="6">Lacks conserved residue(s) required for the propagation of feature annotation.</text>
</comment>
<dbReference type="GO" id="GO:0005737">
    <property type="term" value="C:cytoplasm"/>
    <property type="evidence" value="ECO:0007669"/>
    <property type="project" value="UniProtKB-SubCell"/>
</dbReference>
<comment type="function">
    <text evidence="6">The RuvA-RuvB-RuvC complex processes Holliday junction (HJ) DNA during genetic recombination and DNA repair, while the RuvA-RuvB complex plays an important role in the rescue of blocked DNA replication forks via replication fork reversal (RFR). RuvA specifically binds to HJ cruciform DNA, conferring on it an open structure. The RuvB hexamer acts as an ATP-dependent pump, pulling dsDNA into and through the RuvAB complex. HJ branch migration allows RuvC to scan DNA until it finds its consensus sequence, where it cleaves and resolves the cruciform DNA.</text>
</comment>
<dbReference type="EMBL" id="JAGQLI010000089">
    <property type="protein sequence ID" value="MCA9379126.1"/>
    <property type="molecule type" value="Genomic_DNA"/>
</dbReference>
<keyword evidence="2 6" id="KW-0227">DNA damage</keyword>
<keyword evidence="3 6" id="KW-0238">DNA-binding</keyword>
<dbReference type="InterPro" id="IPR013849">
    <property type="entry name" value="DNA_helicase_Holl-junc_RuvA_I"/>
</dbReference>
<comment type="domain">
    <text evidence="6">Has three domains with a flexible linker between the domains II and III and assumes an 'L' shape. Domain III is highly mobile and contacts RuvB.</text>
</comment>
<dbReference type="InterPro" id="IPR000085">
    <property type="entry name" value="RuvA"/>
</dbReference>
<dbReference type="InterPro" id="IPR012340">
    <property type="entry name" value="NA-bd_OB-fold"/>
</dbReference>
<evidence type="ECO:0000256" key="4">
    <source>
        <dbReference type="ARBA" id="ARBA00023172"/>
    </source>
</evidence>
<evidence type="ECO:0000256" key="5">
    <source>
        <dbReference type="ARBA" id="ARBA00023204"/>
    </source>
</evidence>
<keyword evidence="5 6" id="KW-0234">DNA repair</keyword>
<keyword evidence="1 6" id="KW-0963">Cytoplasm</keyword>
<feature type="region of interest" description="Domain III" evidence="6">
    <location>
        <begin position="154"/>
        <end position="202"/>
    </location>
</feature>
<comment type="subunit">
    <text evidence="6">Homotetramer. Forms an RuvA(8)-RuvB(12)-Holliday junction (HJ) complex. HJ DNA is sandwiched between 2 RuvA tetramers; dsDNA enters through RuvA and exits via RuvB. An RuvB hexamer assembles on each DNA strand where it exits the tetramer. Each RuvB hexamer is contacted by two RuvA subunits (via domain III) on 2 adjacent RuvB subunits; this complex drives branch migration. In the full resolvosome a probable DNA-RuvA(4)-RuvB(12)-RuvC(2) complex forms which resolves the HJ.</text>
</comment>
<gene>
    <name evidence="6" type="primary">ruvA</name>
    <name evidence="8" type="ORF">KC640_01735</name>
</gene>
<dbReference type="Gene3D" id="1.10.150.20">
    <property type="entry name" value="5' to 3' exonuclease, C-terminal subdomain"/>
    <property type="match status" value="1"/>
</dbReference>
<dbReference type="Proteomes" id="UP000760819">
    <property type="component" value="Unassembled WGS sequence"/>
</dbReference>
<evidence type="ECO:0000256" key="6">
    <source>
        <dbReference type="HAMAP-Rule" id="MF_00031"/>
    </source>
</evidence>
<protein>
    <recommendedName>
        <fullName evidence="6">Holliday junction branch migration complex subunit RuvA</fullName>
    </recommendedName>
</protein>
<evidence type="ECO:0000313" key="9">
    <source>
        <dbReference type="Proteomes" id="UP000760819"/>
    </source>
</evidence>
<keyword evidence="4 6" id="KW-0233">DNA recombination</keyword>
<dbReference type="NCBIfam" id="TIGR00084">
    <property type="entry name" value="ruvA"/>
    <property type="match status" value="1"/>
</dbReference>
<evidence type="ECO:0000256" key="3">
    <source>
        <dbReference type="ARBA" id="ARBA00023125"/>
    </source>
</evidence>
<accession>A0A955L061</accession>
<dbReference type="GO" id="GO:0006281">
    <property type="term" value="P:DNA repair"/>
    <property type="evidence" value="ECO:0007669"/>
    <property type="project" value="UniProtKB-UniRule"/>
</dbReference>
<dbReference type="Pfam" id="PF14520">
    <property type="entry name" value="HHH_5"/>
    <property type="match status" value="1"/>
</dbReference>
<dbReference type="GO" id="GO:0005524">
    <property type="term" value="F:ATP binding"/>
    <property type="evidence" value="ECO:0007669"/>
    <property type="project" value="InterPro"/>
</dbReference>
<dbReference type="GO" id="GO:0009379">
    <property type="term" value="C:Holliday junction helicase complex"/>
    <property type="evidence" value="ECO:0007669"/>
    <property type="project" value="InterPro"/>
</dbReference>
<organism evidence="8 9">
    <name type="scientific">Candidatus Dojkabacteria bacterium</name>
    <dbReference type="NCBI Taxonomy" id="2099670"/>
    <lineage>
        <taxon>Bacteria</taxon>
        <taxon>Candidatus Dojkabacteria</taxon>
    </lineage>
</organism>
<feature type="domain" description="DNA helicase Holliday junction RuvA type" evidence="7">
    <location>
        <begin position="1"/>
        <end position="60"/>
    </location>
</feature>
<evidence type="ECO:0000256" key="1">
    <source>
        <dbReference type="ARBA" id="ARBA00022490"/>
    </source>
</evidence>
<dbReference type="Gene3D" id="2.40.50.140">
    <property type="entry name" value="Nucleic acid-binding proteins"/>
    <property type="match status" value="1"/>
</dbReference>
<dbReference type="AlphaFoldDB" id="A0A955L061"/>
<dbReference type="HAMAP" id="MF_00031">
    <property type="entry name" value="DNA_HJ_migration_RuvA"/>
    <property type="match status" value="1"/>
</dbReference>
<dbReference type="Pfam" id="PF01330">
    <property type="entry name" value="RuvA_N"/>
    <property type="match status" value="1"/>
</dbReference>
<comment type="similarity">
    <text evidence="6">Belongs to the RuvA family.</text>
</comment>
<reference evidence="8" key="2">
    <citation type="journal article" date="2021" name="Microbiome">
        <title>Successional dynamics and alternative stable states in a saline activated sludge microbial community over 9 years.</title>
        <authorList>
            <person name="Wang Y."/>
            <person name="Ye J."/>
            <person name="Ju F."/>
            <person name="Liu L."/>
            <person name="Boyd J.A."/>
            <person name="Deng Y."/>
            <person name="Parks D.H."/>
            <person name="Jiang X."/>
            <person name="Yin X."/>
            <person name="Woodcroft B.J."/>
            <person name="Tyson G.W."/>
            <person name="Hugenholtz P."/>
            <person name="Polz M.F."/>
            <person name="Zhang T."/>
        </authorList>
    </citation>
    <scope>NUCLEOTIDE SEQUENCE</scope>
    <source>
        <strain evidence="8">HKST-UBA12</strain>
    </source>
</reference>
<comment type="subcellular location">
    <subcellularLocation>
        <location evidence="6">Cytoplasm</location>
    </subcellularLocation>
</comment>
<evidence type="ECO:0000259" key="7">
    <source>
        <dbReference type="Pfam" id="PF01330"/>
    </source>
</evidence>
<dbReference type="GO" id="GO:0000400">
    <property type="term" value="F:four-way junction DNA binding"/>
    <property type="evidence" value="ECO:0007669"/>
    <property type="project" value="UniProtKB-UniRule"/>
</dbReference>
<dbReference type="GO" id="GO:0009378">
    <property type="term" value="F:four-way junction helicase activity"/>
    <property type="evidence" value="ECO:0007669"/>
    <property type="project" value="InterPro"/>
</dbReference>
<dbReference type="SUPFAM" id="SSF50249">
    <property type="entry name" value="Nucleic acid-binding proteins"/>
    <property type="match status" value="1"/>
</dbReference>